<evidence type="ECO:0008006" key="3">
    <source>
        <dbReference type="Google" id="ProtNLM"/>
    </source>
</evidence>
<dbReference type="InterPro" id="IPR043148">
    <property type="entry name" value="TagF_C"/>
</dbReference>
<dbReference type="GO" id="GO:0000271">
    <property type="term" value="P:polysaccharide biosynthetic process"/>
    <property type="evidence" value="ECO:0007669"/>
    <property type="project" value="InterPro"/>
</dbReference>
<dbReference type="GO" id="GO:0015774">
    <property type="term" value="P:polysaccharide transport"/>
    <property type="evidence" value="ECO:0007669"/>
    <property type="project" value="InterPro"/>
</dbReference>
<dbReference type="EMBL" id="AZQQ01000101">
    <property type="protein sequence ID" value="KDD66086.1"/>
    <property type="molecule type" value="Genomic_DNA"/>
</dbReference>
<reference evidence="1 2" key="1">
    <citation type="submission" date="2013-12" db="EMBL/GenBank/DDBJ databases">
        <authorList>
            <person name="Formusa P.A."/>
            <person name="Habash M."/>
            <person name="Lee H."/>
            <person name="Trevors J.T."/>
        </authorList>
    </citation>
    <scope>NUCLEOTIDE SEQUENCE [LARGE SCALE GENOMIC DNA]</scope>
    <source>
        <strain evidence="1 2">PD30</strain>
    </source>
</reference>
<dbReference type="AlphaFoldDB" id="A0A059KVQ8"/>
<organism evidence="1 2">
    <name type="scientific">Pseudomonas mandelii PD30</name>
    <dbReference type="NCBI Taxonomy" id="1419583"/>
    <lineage>
        <taxon>Bacteria</taxon>
        <taxon>Pseudomonadati</taxon>
        <taxon>Pseudomonadota</taxon>
        <taxon>Gammaproteobacteria</taxon>
        <taxon>Pseudomonadales</taxon>
        <taxon>Pseudomonadaceae</taxon>
        <taxon>Pseudomonas</taxon>
    </lineage>
</organism>
<gene>
    <name evidence="1" type="ORF">V466_26080</name>
</gene>
<comment type="caution">
    <text evidence="1">The sequence shown here is derived from an EMBL/GenBank/DDBJ whole genome shotgun (WGS) entry which is preliminary data.</text>
</comment>
<dbReference type="Gene3D" id="3.40.50.12580">
    <property type="match status" value="1"/>
</dbReference>
<dbReference type="Proteomes" id="UP000026739">
    <property type="component" value="Unassembled WGS sequence"/>
</dbReference>
<protein>
    <recommendedName>
        <fullName evidence="3">Capsular polysaccharide biosynthesis protein</fullName>
    </recommendedName>
</protein>
<dbReference type="InterPro" id="IPR007833">
    <property type="entry name" value="Capsule_polysaccharide_synth"/>
</dbReference>
<sequence length="573" mass="65690">MLNVDQKRAYYASARFLQITRILTECSLPVFSVDADSLVVNPFDLNFSDKLDAQVVITKRDLLEEQPEHLAILTGSIWFTPSQNVIAFLSQVAEDIDKHLTDGSLKWFVDQRVFYRRMKDFAKQVKFYNLKRKYADWEFGHSSMVWAGKGDRKLYDMRFFILQNLLSDDDVKRKVVKNIVEAFFIQGNNMITEWMSQRIQAAVYLTKRIALYIPRLDLPWKRSGVVSGLPKPLSDDVINLRLYWKEFALRLANALERAGLSVDIFELPNWEINRERVEADGSALALIPHRCHIDFEDGKTPVLFYMQEFFRWAFVVNDQGWSAASSIYPVILDDACTGGQAFDRYRQRLLEGTLASKFGQRDSKTKLQLMTEGLIPCARNSYGQPINVLRDYIFFPLQIPTDQSIQYFSDLAELDVVEALVDWAREKGLAIVLKPHPANMKSMKPFESLVDEKTVFYSDANIQDLIEHSRAVYTINSGVGFEALLQLKPVVTFGRVEYDCVSFNANLTNLDEAWGYTKGCSAPELELKYARFVNWFLEHYAVDMSSAESSSLRLDEIAAQVALKVSTSDSRQG</sequence>
<dbReference type="Pfam" id="PF05159">
    <property type="entry name" value="Capsule_synth"/>
    <property type="match status" value="1"/>
</dbReference>
<evidence type="ECO:0000313" key="2">
    <source>
        <dbReference type="Proteomes" id="UP000026739"/>
    </source>
</evidence>
<accession>A0A059KVQ8</accession>
<proteinExistence type="predicted"/>
<evidence type="ECO:0000313" key="1">
    <source>
        <dbReference type="EMBL" id="KDD66086.1"/>
    </source>
</evidence>
<name>A0A059KVQ8_9PSED</name>